<comment type="caution">
    <text evidence="9">The sequence shown here is derived from an EMBL/GenBank/DDBJ whole genome shotgun (WGS) entry which is preliminary data.</text>
</comment>
<comment type="subcellular location">
    <subcellularLocation>
        <location evidence="2">Plastid</location>
        <location evidence="2">Chloroplast</location>
    </subcellularLocation>
</comment>
<feature type="binding site" evidence="7">
    <location>
        <position position="112"/>
    </location>
    <ligand>
        <name>chlorophyll a</name>
        <dbReference type="ChEBI" id="CHEBI:58416"/>
        <label>1</label>
    </ligand>
</feature>
<gene>
    <name evidence="9" type="ORF">TrST_g9696</name>
</gene>
<evidence type="ECO:0000313" key="9">
    <source>
        <dbReference type="EMBL" id="GMH56954.1"/>
    </source>
</evidence>
<dbReference type="InterPro" id="IPR022796">
    <property type="entry name" value="Chloroa_b-bind"/>
</dbReference>
<dbReference type="GO" id="GO:0009507">
    <property type="term" value="C:chloroplast"/>
    <property type="evidence" value="ECO:0007669"/>
    <property type="project" value="UniProtKB-SubCell"/>
</dbReference>
<evidence type="ECO:0000256" key="4">
    <source>
        <dbReference type="ARBA" id="ARBA00022528"/>
    </source>
</evidence>
<evidence type="ECO:0000256" key="8">
    <source>
        <dbReference type="SAM" id="MobiDB-lite"/>
    </source>
</evidence>
<protein>
    <recommendedName>
        <fullName evidence="11">Chlorophyll a-b binding protein, chloroplastic</fullName>
    </recommendedName>
</protein>
<dbReference type="AlphaFoldDB" id="A0A9W6ZLT8"/>
<reference evidence="10" key="1">
    <citation type="journal article" date="2023" name="Commun. Biol.">
        <title>Genome analysis of Parmales, the sister group of diatoms, reveals the evolutionary specialization of diatoms from phago-mixotrophs to photoautotrophs.</title>
        <authorList>
            <person name="Ban H."/>
            <person name="Sato S."/>
            <person name="Yoshikawa S."/>
            <person name="Yamada K."/>
            <person name="Nakamura Y."/>
            <person name="Ichinomiya M."/>
            <person name="Sato N."/>
            <person name="Blanc-Mathieu R."/>
            <person name="Endo H."/>
            <person name="Kuwata A."/>
            <person name="Ogata H."/>
        </authorList>
    </citation>
    <scope>NUCLEOTIDE SEQUENCE [LARGE SCALE GENOMIC DNA]</scope>
    <source>
        <strain evidence="10">NIES 3701</strain>
    </source>
</reference>
<feature type="region of interest" description="Disordered" evidence="8">
    <location>
        <begin position="1"/>
        <end position="25"/>
    </location>
</feature>
<dbReference type="GO" id="GO:0009765">
    <property type="term" value="P:photosynthesis, light harvesting"/>
    <property type="evidence" value="ECO:0007669"/>
    <property type="project" value="InterPro"/>
</dbReference>
<keyword evidence="7" id="KW-0157">Chromophore</keyword>
<comment type="function">
    <text evidence="1">The light-harvesting complex (LHC) functions as a light receptor, it captures and delivers excitation energy to photosystems with which it is closely associated. Energy is transferred from the carotenoid and chlorophyll C (or B) to chlorophyll A and the photosynthetic reaction centers where it is used to synthesize ATP and reducing power.</text>
</comment>
<dbReference type="SUPFAM" id="SSF103511">
    <property type="entry name" value="Chlorophyll a-b binding protein"/>
    <property type="match status" value="1"/>
</dbReference>
<evidence type="ECO:0000256" key="1">
    <source>
        <dbReference type="ARBA" id="ARBA00004022"/>
    </source>
</evidence>
<dbReference type="Proteomes" id="UP001165085">
    <property type="component" value="Unassembled WGS sequence"/>
</dbReference>
<feature type="compositionally biased region" description="Polar residues" evidence="8">
    <location>
        <begin position="8"/>
        <end position="25"/>
    </location>
</feature>
<feature type="binding site" description="axial binding residue" evidence="7">
    <location>
        <position position="114"/>
    </location>
    <ligand>
        <name>chlorophyll b</name>
        <dbReference type="ChEBI" id="CHEBI:61721"/>
        <label>1</label>
    </ligand>
    <ligandPart>
        <name>Mg</name>
        <dbReference type="ChEBI" id="CHEBI:25107"/>
    </ligandPart>
</feature>
<keyword evidence="5" id="KW-0602">Photosynthesis</keyword>
<evidence type="ECO:0000256" key="3">
    <source>
        <dbReference type="ARBA" id="ARBA00005933"/>
    </source>
</evidence>
<dbReference type="OrthoDB" id="191071at2759"/>
<keyword evidence="7" id="KW-0148">Chlorophyll</keyword>
<evidence type="ECO:0000313" key="10">
    <source>
        <dbReference type="Proteomes" id="UP001165085"/>
    </source>
</evidence>
<keyword evidence="6" id="KW-0934">Plastid</keyword>
<dbReference type="Pfam" id="PF00504">
    <property type="entry name" value="Chloroa_b-bind"/>
    <property type="match status" value="1"/>
</dbReference>
<evidence type="ECO:0008006" key="11">
    <source>
        <dbReference type="Google" id="ProtNLM"/>
    </source>
</evidence>
<feature type="binding site" evidence="7">
    <location>
        <position position="239"/>
    </location>
    <ligand>
        <name>chlorophyll a</name>
        <dbReference type="ChEBI" id="CHEBI:58416"/>
        <label>1</label>
    </ligand>
</feature>
<evidence type="ECO:0000256" key="6">
    <source>
        <dbReference type="ARBA" id="ARBA00022640"/>
    </source>
</evidence>
<dbReference type="GO" id="GO:0016168">
    <property type="term" value="F:chlorophyll binding"/>
    <property type="evidence" value="ECO:0007669"/>
    <property type="project" value="UniProtKB-KW"/>
</dbReference>
<dbReference type="Gene3D" id="1.10.3460.10">
    <property type="entry name" value="Chlorophyll a/b binding protein domain"/>
    <property type="match status" value="1"/>
</dbReference>
<dbReference type="InterPro" id="IPR001344">
    <property type="entry name" value="Chloro_AB-bd_pln"/>
</dbReference>
<name>A0A9W6ZLT8_9STRA</name>
<accession>A0A9W6ZLT8</accession>
<feature type="binding site" evidence="7">
    <location>
        <position position="109"/>
    </location>
    <ligand>
        <name>chlorophyll a</name>
        <dbReference type="ChEBI" id="CHEBI:58416"/>
        <label>1</label>
    </ligand>
</feature>
<dbReference type="PANTHER" id="PTHR21649">
    <property type="entry name" value="CHLOROPHYLL A/B BINDING PROTEIN"/>
    <property type="match status" value="1"/>
</dbReference>
<proteinExistence type="inferred from homology"/>
<keyword evidence="10" id="KW-1185">Reference proteome</keyword>
<feature type="binding site" evidence="7">
    <location>
        <position position="241"/>
    </location>
    <ligand>
        <name>chlorophyll a</name>
        <dbReference type="ChEBI" id="CHEBI:58416"/>
        <label>1</label>
    </ligand>
</feature>
<evidence type="ECO:0000256" key="5">
    <source>
        <dbReference type="ARBA" id="ARBA00022531"/>
    </source>
</evidence>
<sequence length="286" mass="31502">MRVETYRTHPNSLSPNRSSQIPTTDPHTKIMHFRTLLSFLLLLPASSFSPTSPSSSKPSTVLHSSKDALVSDAKKLNPLLGYFDPLQLTDAAFWGQPQDSTIGFLRHAEIKHSRVAMAAFVGYCVQSNFVWPWPETLSGNPFPSTSLSPPEQWDALPLGAKVQIILFVGFLEFYSELTPGEGSDAGLTHYMKGGVPGKFPTFDAIPHWMPFNTLYDPFKYAKNMSEETKQRRLLVEINNGRLAMLGIFGFLCAQTIPGSVPALEGVVKAYGGEVMAPLAPDWHFGA</sequence>
<keyword evidence="4" id="KW-0150">Chloroplast</keyword>
<evidence type="ECO:0000256" key="7">
    <source>
        <dbReference type="PIRSR" id="PIRSR601344-1"/>
    </source>
</evidence>
<dbReference type="GO" id="GO:0016020">
    <property type="term" value="C:membrane"/>
    <property type="evidence" value="ECO:0007669"/>
    <property type="project" value="InterPro"/>
</dbReference>
<dbReference type="EMBL" id="BRXY01000043">
    <property type="protein sequence ID" value="GMH56954.1"/>
    <property type="molecule type" value="Genomic_DNA"/>
</dbReference>
<evidence type="ECO:0000256" key="2">
    <source>
        <dbReference type="ARBA" id="ARBA00004229"/>
    </source>
</evidence>
<feature type="binding site" evidence="7">
    <location>
        <position position="236"/>
    </location>
    <ligand>
        <name>chlorophyll a</name>
        <dbReference type="ChEBI" id="CHEBI:58416"/>
        <label>1</label>
    </ligand>
</feature>
<comment type="similarity">
    <text evidence="3">Belongs to the fucoxanthin chlorophyll protein family.</text>
</comment>
<organism evidence="9 10">
    <name type="scientific">Triparma strigata</name>
    <dbReference type="NCBI Taxonomy" id="1606541"/>
    <lineage>
        <taxon>Eukaryota</taxon>
        <taxon>Sar</taxon>
        <taxon>Stramenopiles</taxon>
        <taxon>Ochrophyta</taxon>
        <taxon>Bolidophyceae</taxon>
        <taxon>Parmales</taxon>
        <taxon>Triparmaceae</taxon>
        <taxon>Triparma</taxon>
    </lineage>
</organism>